<keyword evidence="3" id="KW-1185">Reference proteome</keyword>
<organism evidence="2 3">
    <name type="scientific">Pandoraea communis</name>
    <dbReference type="NCBI Taxonomy" id="2508297"/>
    <lineage>
        <taxon>Bacteria</taxon>
        <taxon>Pseudomonadati</taxon>
        <taxon>Pseudomonadota</taxon>
        <taxon>Betaproteobacteria</taxon>
        <taxon>Burkholderiales</taxon>
        <taxon>Burkholderiaceae</taxon>
        <taxon>Pandoraea</taxon>
    </lineage>
</organism>
<protein>
    <submittedName>
        <fullName evidence="2">Uncharacterized protein</fullName>
    </submittedName>
</protein>
<dbReference type="AlphaFoldDB" id="A0A5E4WTX0"/>
<dbReference type="EMBL" id="CABPSE010000012">
    <property type="protein sequence ID" value="VVE26415.1"/>
    <property type="molecule type" value="Genomic_DNA"/>
</dbReference>
<accession>A0A5E4WTX0</accession>
<feature type="signal peptide" evidence="1">
    <location>
        <begin position="1"/>
        <end position="20"/>
    </location>
</feature>
<dbReference type="Proteomes" id="UP000383971">
    <property type="component" value="Unassembled WGS sequence"/>
</dbReference>
<evidence type="ECO:0000313" key="3">
    <source>
        <dbReference type="Proteomes" id="UP000383971"/>
    </source>
</evidence>
<reference evidence="2 3" key="1">
    <citation type="submission" date="2019-08" db="EMBL/GenBank/DDBJ databases">
        <authorList>
            <person name="Peeters C."/>
        </authorList>
    </citation>
    <scope>NUCLEOTIDE SEQUENCE [LARGE SCALE GENOMIC DNA]</scope>
    <source>
        <strain evidence="2 3">LMG 31111</strain>
    </source>
</reference>
<keyword evidence="1" id="KW-0732">Signal</keyword>
<evidence type="ECO:0000256" key="1">
    <source>
        <dbReference type="SAM" id="SignalP"/>
    </source>
</evidence>
<feature type="chain" id="PRO_5022996389" evidence="1">
    <location>
        <begin position="21"/>
        <end position="102"/>
    </location>
</feature>
<sequence>MKQYCARLALLLGSMLMTLAGNLLALASAIAGSDRAFRVAVSNDQTLNAALAGSEDETISSRAGKAARSGKRWGCILCKLLDAFDAQHCQKNIEEDEGERLT</sequence>
<dbReference type="RefSeq" id="WP_254435356.1">
    <property type="nucleotide sequence ID" value="NZ_CABPSE010000012.1"/>
</dbReference>
<name>A0A5E4WTX0_9BURK</name>
<evidence type="ECO:0000313" key="2">
    <source>
        <dbReference type="EMBL" id="VVE26415.1"/>
    </source>
</evidence>
<proteinExistence type="predicted"/>
<gene>
    <name evidence="2" type="ORF">PCO31111_03424</name>
</gene>